<name>A0ABN6LQZ9_9ENTR</name>
<evidence type="ECO:0000313" key="3">
    <source>
        <dbReference type="Proteomes" id="UP001320460"/>
    </source>
</evidence>
<dbReference type="EMBL" id="AP025334">
    <property type="protein sequence ID" value="BDD51632.1"/>
    <property type="molecule type" value="Genomic_DNA"/>
</dbReference>
<dbReference type="RefSeq" id="WP_125124857.1">
    <property type="nucleotide sequence ID" value="NZ_AP025334.1"/>
</dbReference>
<dbReference type="Gene3D" id="3.90.1200.10">
    <property type="match status" value="1"/>
</dbReference>
<dbReference type="Pfam" id="PF01636">
    <property type="entry name" value="APH"/>
    <property type="match status" value="1"/>
</dbReference>
<gene>
    <name evidence="2" type="ORF">PDTA9734_31190</name>
</gene>
<dbReference type="InterPro" id="IPR011009">
    <property type="entry name" value="Kinase-like_dom_sf"/>
</dbReference>
<protein>
    <submittedName>
        <fullName evidence="2">Aminoglycoside phosphotransferase</fullName>
    </submittedName>
</protein>
<dbReference type="InterPro" id="IPR002575">
    <property type="entry name" value="Aminoglycoside_PTrfase"/>
</dbReference>
<keyword evidence="3" id="KW-1185">Reference proteome</keyword>
<evidence type="ECO:0000259" key="1">
    <source>
        <dbReference type="Pfam" id="PF01636"/>
    </source>
</evidence>
<feature type="domain" description="Aminoglycoside phosphotransferase" evidence="1">
    <location>
        <begin position="31"/>
        <end position="205"/>
    </location>
</feature>
<accession>A0ABN6LQZ9</accession>
<dbReference type="SUPFAM" id="SSF56112">
    <property type="entry name" value="Protein kinase-like (PK-like)"/>
    <property type="match status" value="1"/>
</dbReference>
<proteinExistence type="predicted"/>
<evidence type="ECO:0000313" key="2">
    <source>
        <dbReference type="EMBL" id="BDD51632.1"/>
    </source>
</evidence>
<sequence>MSVENLSRMGVARVALLVDEAGHQFIEKCPVGEVEYHFYQQAANALTHAGVAVPKLLSADPELRRLRLEYIPREVDQDEVCADEILIMLGNLHRYTASPQWLYHNHAWSDSALEHALLLLALPDKSARQFRHFRQCSDVLFGYQNLISGDSNAGNWGRRANGDVVLFDWERFGRGSPAIDLAPLIKGMGAKHAFTDLAERYCQLSGQRNSTALAREMAIAKAWIVTEVITLLYERKKSTFPLYLNWYKEHLPDWLDNIEKML</sequence>
<reference evidence="2 3" key="1">
    <citation type="submission" date="2021-12" db="EMBL/GenBank/DDBJ databases">
        <title>Complete genome sequence of Phytobacter diazotrophicus TA9734.</title>
        <authorList>
            <person name="Kubota H."/>
            <person name="Nakayama Y."/>
            <person name="Ariyoshi T."/>
        </authorList>
    </citation>
    <scope>NUCLEOTIDE SEQUENCE [LARGE SCALE GENOMIC DNA]</scope>
    <source>
        <strain evidence="2 3">TA9734</strain>
    </source>
</reference>
<organism evidence="2 3">
    <name type="scientific">Phytobacter diazotrophicus</name>
    <dbReference type="NCBI Taxonomy" id="395631"/>
    <lineage>
        <taxon>Bacteria</taxon>
        <taxon>Pseudomonadati</taxon>
        <taxon>Pseudomonadota</taxon>
        <taxon>Gammaproteobacteria</taxon>
        <taxon>Enterobacterales</taxon>
        <taxon>Enterobacteriaceae</taxon>
        <taxon>Phytobacter</taxon>
    </lineage>
</organism>
<dbReference type="Proteomes" id="UP001320460">
    <property type="component" value="Chromosome"/>
</dbReference>